<sequence>MFLEFIEITSLIASVFPFVLGVMYAYYNYHTINVVNTILFFIAANLLQMAVNANDNYQDFIHSDDDEEFKSQTNVVGVNNISITTARTITYSLAGIVAVIGLYLVTRVGLPLLWLGLFSFAVGYFYAAGPRPISNTPFGEIFSGVTMGFIIFLIAAFVNVYSVESLNFSFLWRILLASGIAIFAISNIMLANNICDEQEDKRNNRRTAVFYFGKKVMLRVFALSYVAGYLCLIVAILIGVLPWLSILTLLSIPFVWHNVHVFFQNQVKRETFVLSVKNSVTITMFFTIAMGAGIWLNL</sequence>
<feature type="transmembrane region" description="Helical" evidence="8">
    <location>
        <begin position="112"/>
        <end position="129"/>
    </location>
</feature>
<dbReference type="NCBIfam" id="NF004752">
    <property type="entry name" value="PRK06080.1-4"/>
    <property type="match status" value="1"/>
</dbReference>
<evidence type="ECO:0000256" key="8">
    <source>
        <dbReference type="SAM" id="Phobius"/>
    </source>
</evidence>
<comment type="pathway">
    <text evidence="2">Quinol/quinone metabolism; menaquinone biosynthesis.</text>
</comment>
<dbReference type="PANTHER" id="PTHR13929:SF0">
    <property type="entry name" value="UBIA PRENYLTRANSFERASE DOMAIN-CONTAINING PROTEIN 1"/>
    <property type="match status" value="1"/>
</dbReference>
<dbReference type="Pfam" id="PF01040">
    <property type="entry name" value="UbiA"/>
    <property type="match status" value="1"/>
</dbReference>
<evidence type="ECO:0000256" key="7">
    <source>
        <dbReference type="ARBA" id="ARBA00023136"/>
    </source>
</evidence>
<gene>
    <name evidence="9" type="ORF">IV59_GL000017</name>
</gene>
<feature type="transmembrane region" description="Helical" evidence="8">
    <location>
        <begin position="216"/>
        <end position="238"/>
    </location>
</feature>
<accession>A0ABR5Q941</accession>
<keyword evidence="4" id="KW-0808">Transferase</keyword>
<keyword evidence="10" id="KW-1185">Reference proteome</keyword>
<name>A0ABR5Q941_9LACO</name>
<evidence type="ECO:0000256" key="5">
    <source>
        <dbReference type="ARBA" id="ARBA00022692"/>
    </source>
</evidence>
<keyword evidence="7 8" id="KW-0472">Membrane</keyword>
<dbReference type="CDD" id="cd13962">
    <property type="entry name" value="PT_UbiA_UBIAD1"/>
    <property type="match status" value="1"/>
</dbReference>
<evidence type="ECO:0000313" key="9">
    <source>
        <dbReference type="EMBL" id="KRO11279.1"/>
    </source>
</evidence>
<keyword evidence="3" id="KW-0474">Menaquinone biosynthesis</keyword>
<evidence type="ECO:0000313" key="10">
    <source>
        <dbReference type="Proteomes" id="UP000051884"/>
    </source>
</evidence>
<comment type="caution">
    <text evidence="9">The sequence shown here is derived from an EMBL/GenBank/DDBJ whole genome shotgun (WGS) entry which is preliminary data.</text>
</comment>
<protein>
    <submittedName>
        <fullName evidence="9">1,4-dihydroxy-2-naphthoate octaprenyltransferase</fullName>
    </submittedName>
</protein>
<feature type="transmembrane region" description="Helical" evidence="8">
    <location>
        <begin position="141"/>
        <end position="162"/>
    </location>
</feature>
<evidence type="ECO:0000256" key="1">
    <source>
        <dbReference type="ARBA" id="ARBA00004141"/>
    </source>
</evidence>
<dbReference type="InterPro" id="IPR026046">
    <property type="entry name" value="UBIAD1"/>
</dbReference>
<dbReference type="InterPro" id="IPR044878">
    <property type="entry name" value="UbiA_sf"/>
</dbReference>
<keyword evidence="6 8" id="KW-1133">Transmembrane helix</keyword>
<feature type="transmembrane region" description="Helical" evidence="8">
    <location>
        <begin position="174"/>
        <end position="195"/>
    </location>
</feature>
<feature type="transmembrane region" description="Helical" evidence="8">
    <location>
        <begin position="89"/>
        <end position="106"/>
    </location>
</feature>
<keyword evidence="5 8" id="KW-0812">Transmembrane</keyword>
<reference evidence="9 10" key="1">
    <citation type="journal article" date="2015" name="Genome Announc.">
        <title>Expanding the biotechnology potential of lactobacilli through comparative genomics of 213 strains and associated genera.</title>
        <authorList>
            <person name="Sun Z."/>
            <person name="Harris H.M."/>
            <person name="McCann A."/>
            <person name="Guo C."/>
            <person name="Argimon S."/>
            <person name="Zhang W."/>
            <person name="Yang X."/>
            <person name="Jeffery I.B."/>
            <person name="Cooney J.C."/>
            <person name="Kagawa T.F."/>
            <person name="Liu W."/>
            <person name="Song Y."/>
            <person name="Salvetti E."/>
            <person name="Wrobel A."/>
            <person name="Rasinkangas P."/>
            <person name="Parkhill J."/>
            <person name="Rea M.C."/>
            <person name="O'Sullivan O."/>
            <person name="Ritari J."/>
            <person name="Douillard F.P."/>
            <person name="Paul Ross R."/>
            <person name="Yang R."/>
            <person name="Briner A.E."/>
            <person name="Felis G.E."/>
            <person name="de Vos W.M."/>
            <person name="Barrangou R."/>
            <person name="Klaenhammer T.R."/>
            <person name="Caufield P.W."/>
            <person name="Cui Y."/>
            <person name="Zhang H."/>
            <person name="O'Toole P.W."/>
        </authorList>
    </citation>
    <scope>NUCLEOTIDE SEQUENCE [LARGE SCALE GENOMIC DNA]</scope>
    <source>
        <strain evidence="9 10">DSM 26202</strain>
    </source>
</reference>
<feature type="transmembrane region" description="Helical" evidence="8">
    <location>
        <begin position="5"/>
        <end position="26"/>
    </location>
</feature>
<proteinExistence type="predicted"/>
<dbReference type="PIRSF" id="PIRSF005355">
    <property type="entry name" value="UBIAD1"/>
    <property type="match status" value="1"/>
</dbReference>
<evidence type="ECO:0000256" key="3">
    <source>
        <dbReference type="ARBA" id="ARBA00022428"/>
    </source>
</evidence>
<organism evidence="9 10">
    <name type="scientific">Paucilactobacillus hokkaidonensis</name>
    <dbReference type="NCBI Taxonomy" id="1193095"/>
    <lineage>
        <taxon>Bacteria</taxon>
        <taxon>Bacillati</taxon>
        <taxon>Bacillota</taxon>
        <taxon>Bacilli</taxon>
        <taxon>Lactobacillales</taxon>
        <taxon>Lactobacillaceae</taxon>
        <taxon>Paucilactobacillus</taxon>
    </lineage>
</organism>
<evidence type="ECO:0000256" key="2">
    <source>
        <dbReference type="ARBA" id="ARBA00004863"/>
    </source>
</evidence>
<evidence type="ECO:0000256" key="6">
    <source>
        <dbReference type="ARBA" id="ARBA00022989"/>
    </source>
</evidence>
<feature type="transmembrane region" description="Helical" evidence="8">
    <location>
        <begin position="244"/>
        <end position="263"/>
    </location>
</feature>
<dbReference type="Proteomes" id="UP000051884">
    <property type="component" value="Unassembled WGS sequence"/>
</dbReference>
<dbReference type="InterPro" id="IPR000537">
    <property type="entry name" value="UbiA_prenyltransferase"/>
</dbReference>
<evidence type="ECO:0000256" key="4">
    <source>
        <dbReference type="ARBA" id="ARBA00022679"/>
    </source>
</evidence>
<dbReference type="Gene3D" id="1.10.357.140">
    <property type="entry name" value="UbiA prenyltransferase"/>
    <property type="match status" value="1"/>
</dbReference>
<feature type="transmembrane region" description="Helical" evidence="8">
    <location>
        <begin position="275"/>
        <end position="296"/>
    </location>
</feature>
<dbReference type="EMBL" id="JQCH01000001">
    <property type="protein sequence ID" value="KRO11279.1"/>
    <property type="molecule type" value="Genomic_DNA"/>
</dbReference>
<comment type="subcellular location">
    <subcellularLocation>
        <location evidence="1">Membrane</location>
        <topology evidence="1">Multi-pass membrane protein</topology>
    </subcellularLocation>
</comment>
<dbReference type="PANTHER" id="PTHR13929">
    <property type="entry name" value="1,4-DIHYDROXY-2-NAPHTHOATE OCTAPRENYLTRANSFERASE"/>
    <property type="match status" value="1"/>
</dbReference>